<comment type="subcellular location">
    <subcellularLocation>
        <location evidence="1">Membrane</location>
    </subcellularLocation>
</comment>
<dbReference type="EMBL" id="JADFTS010000007">
    <property type="protein sequence ID" value="KAF9597423.1"/>
    <property type="molecule type" value="Genomic_DNA"/>
</dbReference>
<evidence type="ECO:0000256" key="2">
    <source>
        <dbReference type="ARBA" id="ARBA00023136"/>
    </source>
</evidence>
<dbReference type="InterPro" id="IPR044839">
    <property type="entry name" value="NDR1-like"/>
</dbReference>
<dbReference type="GO" id="GO:0005886">
    <property type="term" value="C:plasma membrane"/>
    <property type="evidence" value="ECO:0007669"/>
    <property type="project" value="TreeGrafter"/>
</dbReference>
<keyword evidence="5" id="KW-1185">Reference proteome</keyword>
<sequence>MPMREEFKYEYTRTYVRPSPPVQTVHYTEPSSNPPPVKRSSTFVRRLIIVSISFSITFGIAYGIMWLIIQPLLPEFYVNSVSIPSLNTSNSETLPTWEISFNVRNRSKKMKISYDAMDTSLSYVDYGEELLCETTTLPFYQGKKNETVLFAAFNDVEESVLNSLKGYVKHGFVSLNAKLLGWVKFKPNPWMTQTHLKVVCVDVKVRFNSSTGVGSYIGGSQKCKVDLN</sequence>
<keyword evidence="3" id="KW-0812">Transmembrane</keyword>
<evidence type="ECO:0000256" key="1">
    <source>
        <dbReference type="ARBA" id="ARBA00004370"/>
    </source>
</evidence>
<proteinExistence type="predicted"/>
<dbReference type="OrthoDB" id="695142at2759"/>
<dbReference type="GO" id="GO:0009506">
    <property type="term" value="C:plasmodesma"/>
    <property type="evidence" value="ECO:0007669"/>
    <property type="project" value="TreeGrafter"/>
</dbReference>
<dbReference type="AlphaFoldDB" id="A0A835HFZ5"/>
<feature type="transmembrane region" description="Helical" evidence="3">
    <location>
        <begin position="47"/>
        <end position="69"/>
    </location>
</feature>
<gene>
    <name evidence="4" type="ORF">IFM89_018869</name>
</gene>
<comment type="caution">
    <text evidence="4">The sequence shown here is derived from an EMBL/GenBank/DDBJ whole genome shotgun (WGS) entry which is preliminary data.</text>
</comment>
<dbReference type="GO" id="GO:0098542">
    <property type="term" value="P:defense response to other organism"/>
    <property type="evidence" value="ECO:0007669"/>
    <property type="project" value="InterPro"/>
</dbReference>
<protein>
    <recommendedName>
        <fullName evidence="6">Late embryogenesis abundant protein LEA-2 subgroup domain-containing protein</fullName>
    </recommendedName>
</protein>
<evidence type="ECO:0000313" key="5">
    <source>
        <dbReference type="Proteomes" id="UP000631114"/>
    </source>
</evidence>
<evidence type="ECO:0000313" key="4">
    <source>
        <dbReference type="EMBL" id="KAF9597423.1"/>
    </source>
</evidence>
<keyword evidence="3" id="KW-1133">Transmembrane helix</keyword>
<accession>A0A835HFZ5</accession>
<reference evidence="4 5" key="1">
    <citation type="submission" date="2020-10" db="EMBL/GenBank/DDBJ databases">
        <title>The Coptis chinensis genome and diversification of protoberbering-type alkaloids.</title>
        <authorList>
            <person name="Wang B."/>
            <person name="Shu S."/>
            <person name="Song C."/>
            <person name="Liu Y."/>
        </authorList>
    </citation>
    <scope>NUCLEOTIDE SEQUENCE [LARGE SCALE GENOMIC DNA]</scope>
    <source>
        <strain evidence="4">HL-2020</strain>
        <tissue evidence="4">Leaf</tissue>
    </source>
</reference>
<organism evidence="4 5">
    <name type="scientific">Coptis chinensis</name>
    <dbReference type="NCBI Taxonomy" id="261450"/>
    <lineage>
        <taxon>Eukaryota</taxon>
        <taxon>Viridiplantae</taxon>
        <taxon>Streptophyta</taxon>
        <taxon>Embryophyta</taxon>
        <taxon>Tracheophyta</taxon>
        <taxon>Spermatophyta</taxon>
        <taxon>Magnoliopsida</taxon>
        <taxon>Ranunculales</taxon>
        <taxon>Ranunculaceae</taxon>
        <taxon>Coptidoideae</taxon>
        <taxon>Coptis</taxon>
    </lineage>
</organism>
<name>A0A835HFZ5_9MAGN</name>
<dbReference type="Proteomes" id="UP000631114">
    <property type="component" value="Unassembled WGS sequence"/>
</dbReference>
<evidence type="ECO:0008006" key="6">
    <source>
        <dbReference type="Google" id="ProtNLM"/>
    </source>
</evidence>
<evidence type="ECO:0000256" key="3">
    <source>
        <dbReference type="SAM" id="Phobius"/>
    </source>
</evidence>
<keyword evidence="2 3" id="KW-0472">Membrane</keyword>
<dbReference type="PANTHER" id="PTHR31415">
    <property type="entry name" value="OS05G0367900 PROTEIN"/>
    <property type="match status" value="1"/>
</dbReference>
<dbReference type="PANTHER" id="PTHR31415:SF4">
    <property type="entry name" value="NDR1_HIN1-LIKE PROTEIN 3"/>
    <property type="match status" value="1"/>
</dbReference>